<accession>A0A0D2WQD3</accession>
<evidence type="ECO:0008006" key="7">
    <source>
        <dbReference type="Google" id="ProtNLM"/>
    </source>
</evidence>
<dbReference type="PANTHER" id="PTHR46811">
    <property type="entry name" value="COILED-COIL-HELIX-COILED-COIL-HELIX DOMAIN-CONTAINING PROTEIN 7"/>
    <property type="match status" value="1"/>
</dbReference>
<name>A0A0D2WQD3_CAPO3</name>
<dbReference type="EMBL" id="KE346366">
    <property type="protein sequence ID" value="KJE93860.1"/>
    <property type="molecule type" value="Genomic_DNA"/>
</dbReference>
<dbReference type="PhylomeDB" id="A0A0D2WQD3"/>
<gene>
    <name evidence="5" type="ORF">CAOG_004584</name>
</gene>
<dbReference type="AlphaFoldDB" id="A0A0D2WQD3"/>
<dbReference type="Gene3D" id="1.10.287.1130">
    <property type="entry name" value="CytochromE C oxidase copper chaperone"/>
    <property type="match status" value="1"/>
</dbReference>
<reference evidence="6" key="1">
    <citation type="submission" date="2011-02" db="EMBL/GenBank/DDBJ databases">
        <title>The Genome Sequence of Capsaspora owczarzaki ATCC 30864.</title>
        <authorList>
            <person name="Russ C."/>
            <person name="Cuomo C."/>
            <person name="Burger G."/>
            <person name="Gray M.W."/>
            <person name="Holland P.W.H."/>
            <person name="King N."/>
            <person name="Lang F.B.F."/>
            <person name="Roger A.J."/>
            <person name="Ruiz-Trillo I."/>
            <person name="Young S.K."/>
            <person name="Zeng Q."/>
            <person name="Gargeya S."/>
            <person name="Alvarado L."/>
            <person name="Berlin A."/>
            <person name="Chapman S.B."/>
            <person name="Chen Z."/>
            <person name="Freedman E."/>
            <person name="Gellesch M."/>
            <person name="Goldberg J."/>
            <person name="Griggs A."/>
            <person name="Gujja S."/>
            <person name="Heilman E."/>
            <person name="Heiman D."/>
            <person name="Howarth C."/>
            <person name="Mehta T."/>
            <person name="Neiman D."/>
            <person name="Pearson M."/>
            <person name="Roberts A."/>
            <person name="Saif S."/>
            <person name="Shea T."/>
            <person name="Shenoy N."/>
            <person name="Sisk P."/>
            <person name="Stolte C."/>
            <person name="Sykes S."/>
            <person name="White J."/>
            <person name="Yandava C."/>
            <person name="Haas B."/>
            <person name="Nusbaum C."/>
            <person name="Birren B."/>
        </authorList>
    </citation>
    <scope>NUCLEOTIDE SEQUENCE</scope>
    <source>
        <strain evidence="6">ATCC 30864</strain>
    </source>
</reference>
<keyword evidence="2" id="KW-0496">Mitochondrion</keyword>
<dbReference type="InterPro" id="IPR048280">
    <property type="entry name" value="COX6B-like"/>
</dbReference>
<evidence type="ECO:0000256" key="3">
    <source>
        <dbReference type="ARBA" id="ARBA00023157"/>
    </source>
</evidence>
<dbReference type="GO" id="GO:0005758">
    <property type="term" value="C:mitochondrial intermembrane space"/>
    <property type="evidence" value="ECO:0007669"/>
    <property type="project" value="UniProtKB-SubCell"/>
</dbReference>
<dbReference type="OrthoDB" id="9971592at2759"/>
<dbReference type="InterPro" id="IPR051040">
    <property type="entry name" value="COX23"/>
</dbReference>
<evidence type="ECO:0000256" key="1">
    <source>
        <dbReference type="ARBA" id="ARBA00004569"/>
    </source>
</evidence>
<feature type="region of interest" description="Disordered" evidence="4">
    <location>
        <begin position="75"/>
        <end position="105"/>
    </location>
</feature>
<dbReference type="SUPFAM" id="SSF47072">
    <property type="entry name" value="Cysteine alpha-hairpin motif"/>
    <property type="match status" value="1"/>
</dbReference>
<dbReference type="Proteomes" id="UP000008743">
    <property type="component" value="Unassembled WGS sequence"/>
</dbReference>
<dbReference type="GO" id="GO:0033108">
    <property type="term" value="P:mitochondrial respiratory chain complex assembly"/>
    <property type="evidence" value="ECO:0007669"/>
    <property type="project" value="TreeGrafter"/>
</dbReference>
<proteinExistence type="predicted"/>
<dbReference type="Pfam" id="PF02297">
    <property type="entry name" value="COX6B"/>
    <property type="match status" value="1"/>
</dbReference>
<protein>
    <recommendedName>
        <fullName evidence="7">CHCH domain-containing protein</fullName>
    </recommendedName>
</protein>
<dbReference type="PROSITE" id="PS51808">
    <property type="entry name" value="CHCH"/>
    <property type="match status" value="1"/>
</dbReference>
<evidence type="ECO:0000313" key="6">
    <source>
        <dbReference type="Proteomes" id="UP000008743"/>
    </source>
</evidence>
<keyword evidence="3" id="KW-1015">Disulfide bond</keyword>
<evidence type="ECO:0000313" key="5">
    <source>
        <dbReference type="EMBL" id="KJE93860.1"/>
    </source>
</evidence>
<dbReference type="PANTHER" id="PTHR46811:SF1">
    <property type="entry name" value="COILED-COIL-HELIX-COILED-COIL-HELIX DOMAIN-CONTAINING PROTEIN 7"/>
    <property type="match status" value="1"/>
</dbReference>
<sequence length="105" mass="12184">MSPRARRMTQHNPCQKETEASYKCLDENNYNRDMCGQFFDAYKACKQRWHDERAEARRKKYEEESLFRHIKLAFGFGPQPSSSEQSEAKSEAKAEAMPGSPSSKN</sequence>
<dbReference type="InterPro" id="IPR009069">
    <property type="entry name" value="Cys_alpha_HP_mot_SF"/>
</dbReference>
<organism evidence="5 6">
    <name type="scientific">Capsaspora owczarzaki (strain ATCC 30864)</name>
    <dbReference type="NCBI Taxonomy" id="595528"/>
    <lineage>
        <taxon>Eukaryota</taxon>
        <taxon>Filasterea</taxon>
        <taxon>Capsaspora</taxon>
    </lineage>
</organism>
<evidence type="ECO:0000256" key="2">
    <source>
        <dbReference type="ARBA" id="ARBA00023128"/>
    </source>
</evidence>
<keyword evidence="6" id="KW-1185">Reference proteome</keyword>
<evidence type="ECO:0000256" key="4">
    <source>
        <dbReference type="SAM" id="MobiDB-lite"/>
    </source>
</evidence>
<dbReference type="InParanoid" id="A0A0D2WQD3"/>
<comment type="subcellular location">
    <subcellularLocation>
        <location evidence="1">Mitochondrion intermembrane space</location>
    </subcellularLocation>
</comment>
<dbReference type="STRING" id="595528.A0A0D2WQD3"/>